<gene>
    <name evidence="1" type="ORF">FA95DRAFT_1612535</name>
</gene>
<keyword evidence="2" id="KW-1185">Reference proteome</keyword>
<evidence type="ECO:0000313" key="1">
    <source>
        <dbReference type="EMBL" id="KAI0039490.1"/>
    </source>
</evidence>
<dbReference type="EMBL" id="MU276298">
    <property type="protein sequence ID" value="KAI0039490.1"/>
    <property type="molecule type" value="Genomic_DNA"/>
</dbReference>
<evidence type="ECO:0000313" key="2">
    <source>
        <dbReference type="Proteomes" id="UP000814033"/>
    </source>
</evidence>
<dbReference type="Proteomes" id="UP000814033">
    <property type="component" value="Unassembled WGS sequence"/>
</dbReference>
<proteinExistence type="predicted"/>
<reference evidence="1" key="1">
    <citation type="submission" date="2021-02" db="EMBL/GenBank/DDBJ databases">
        <authorList>
            <consortium name="DOE Joint Genome Institute"/>
            <person name="Ahrendt S."/>
            <person name="Looney B.P."/>
            <person name="Miyauchi S."/>
            <person name="Morin E."/>
            <person name="Drula E."/>
            <person name="Courty P.E."/>
            <person name="Chicoki N."/>
            <person name="Fauchery L."/>
            <person name="Kohler A."/>
            <person name="Kuo A."/>
            <person name="Labutti K."/>
            <person name="Pangilinan J."/>
            <person name="Lipzen A."/>
            <person name="Riley R."/>
            <person name="Andreopoulos W."/>
            <person name="He G."/>
            <person name="Johnson J."/>
            <person name="Barry K.W."/>
            <person name="Grigoriev I.V."/>
            <person name="Nagy L."/>
            <person name="Hibbett D."/>
            <person name="Henrissat B."/>
            <person name="Matheny P.B."/>
            <person name="Labbe J."/>
            <person name="Martin F."/>
        </authorList>
    </citation>
    <scope>NUCLEOTIDE SEQUENCE</scope>
    <source>
        <strain evidence="1">FP105234-sp</strain>
    </source>
</reference>
<sequence>MASASAIRAYAHTLRRPANAATPSCPAPSTPTIGRPCPYIDDYIDYYIDYYRAALVHPTAAARRMPAIALPRCLRRVGGQPRKLRNIAIVSASGIQRTHFVTRINNEQAYFCLLLRSPAVCAVPLDSSEARTHRAHTEIEYPSTATCARLPVAASTAHLTTAVHTIHLRHRGSERTRGDCQQAIRKSGSTTKSAHTGVQHEKNKSSNTSLGDQQSNGGPGSSTYQHQATLVGNGRAIGRRDAHFQRNAREAPRLELLLAAPHAAFCARHPNGVAGPVVSVLITNPHSLVVNELPLPFPLPLTATSAPATTAGCATGVTGRRRAKGDGFQVQAVGGVGKSGAGLAVCKDTKIESDLGEIRRGNKRRRATVLAAAKA</sequence>
<organism evidence="1 2">
    <name type="scientific">Auriscalpium vulgare</name>
    <dbReference type="NCBI Taxonomy" id="40419"/>
    <lineage>
        <taxon>Eukaryota</taxon>
        <taxon>Fungi</taxon>
        <taxon>Dikarya</taxon>
        <taxon>Basidiomycota</taxon>
        <taxon>Agaricomycotina</taxon>
        <taxon>Agaricomycetes</taxon>
        <taxon>Russulales</taxon>
        <taxon>Auriscalpiaceae</taxon>
        <taxon>Auriscalpium</taxon>
    </lineage>
</organism>
<name>A0ACB8R5W2_9AGAM</name>
<comment type="caution">
    <text evidence="1">The sequence shown here is derived from an EMBL/GenBank/DDBJ whole genome shotgun (WGS) entry which is preliminary data.</text>
</comment>
<accession>A0ACB8R5W2</accession>
<reference evidence="1" key="2">
    <citation type="journal article" date="2022" name="New Phytol.">
        <title>Evolutionary transition to the ectomycorrhizal habit in the genomes of a hyperdiverse lineage of mushroom-forming fungi.</title>
        <authorList>
            <person name="Looney B."/>
            <person name="Miyauchi S."/>
            <person name="Morin E."/>
            <person name="Drula E."/>
            <person name="Courty P.E."/>
            <person name="Kohler A."/>
            <person name="Kuo A."/>
            <person name="LaButti K."/>
            <person name="Pangilinan J."/>
            <person name="Lipzen A."/>
            <person name="Riley R."/>
            <person name="Andreopoulos W."/>
            <person name="He G."/>
            <person name="Johnson J."/>
            <person name="Nolan M."/>
            <person name="Tritt A."/>
            <person name="Barry K.W."/>
            <person name="Grigoriev I.V."/>
            <person name="Nagy L.G."/>
            <person name="Hibbett D."/>
            <person name="Henrissat B."/>
            <person name="Matheny P.B."/>
            <person name="Labbe J."/>
            <person name="Martin F.M."/>
        </authorList>
    </citation>
    <scope>NUCLEOTIDE SEQUENCE</scope>
    <source>
        <strain evidence="1">FP105234-sp</strain>
    </source>
</reference>
<protein>
    <submittedName>
        <fullName evidence="1">Uncharacterized protein</fullName>
    </submittedName>
</protein>